<organism evidence="3 4">
    <name type="scientific">Kingella potus</name>
    <dbReference type="NCBI Taxonomy" id="265175"/>
    <lineage>
        <taxon>Bacteria</taxon>
        <taxon>Pseudomonadati</taxon>
        <taxon>Pseudomonadota</taxon>
        <taxon>Betaproteobacteria</taxon>
        <taxon>Neisseriales</taxon>
        <taxon>Neisseriaceae</taxon>
        <taxon>Kingella</taxon>
    </lineage>
</organism>
<gene>
    <name evidence="3" type="primary">tehB</name>
    <name evidence="3" type="ORF">NCTC13336_00199</name>
</gene>
<dbReference type="CDD" id="cd02440">
    <property type="entry name" value="AdoMet_MTases"/>
    <property type="match status" value="1"/>
</dbReference>
<dbReference type="EC" id="2.1.1.-" evidence="3"/>
<reference evidence="3 4" key="1">
    <citation type="submission" date="2018-06" db="EMBL/GenBank/DDBJ databases">
        <authorList>
            <consortium name="Pathogen Informatics"/>
            <person name="Doyle S."/>
        </authorList>
    </citation>
    <scope>NUCLEOTIDE SEQUENCE [LARGE SCALE GENOMIC DNA]</scope>
    <source>
        <strain evidence="3 4">NCTC13336</strain>
    </source>
</reference>
<dbReference type="GO" id="GO:0046690">
    <property type="term" value="P:response to tellurium ion"/>
    <property type="evidence" value="ECO:0007669"/>
    <property type="project" value="InterPro"/>
</dbReference>
<dbReference type="NCBIfam" id="TIGR00477">
    <property type="entry name" value="tehB"/>
    <property type="match status" value="1"/>
</dbReference>
<dbReference type="AlphaFoldDB" id="A0A377R112"/>
<dbReference type="OrthoDB" id="9804312at2"/>
<dbReference type="NCBIfam" id="NF008992">
    <property type="entry name" value="PRK12335.1"/>
    <property type="match status" value="1"/>
</dbReference>
<dbReference type="NCBIfam" id="NF008405">
    <property type="entry name" value="PRK11207.1"/>
    <property type="match status" value="1"/>
</dbReference>
<keyword evidence="4" id="KW-1185">Reference proteome</keyword>
<keyword evidence="3" id="KW-0808">Transferase</keyword>
<dbReference type="GO" id="GO:0008757">
    <property type="term" value="F:S-adenosylmethionine-dependent methyltransferase activity"/>
    <property type="evidence" value="ECO:0007669"/>
    <property type="project" value="InterPro"/>
</dbReference>
<evidence type="ECO:0000313" key="3">
    <source>
        <dbReference type="EMBL" id="STR00011.1"/>
    </source>
</evidence>
<dbReference type="Pfam" id="PF09313">
    <property type="entry name" value="TehB-like"/>
    <property type="match status" value="1"/>
</dbReference>
<keyword evidence="3" id="KW-0489">Methyltransferase</keyword>
<feature type="domain" description="TehB/YeaR-like" evidence="2">
    <location>
        <begin position="9"/>
        <end position="89"/>
    </location>
</feature>
<dbReference type="GO" id="GO:0005737">
    <property type="term" value="C:cytoplasm"/>
    <property type="evidence" value="ECO:0007669"/>
    <property type="project" value="InterPro"/>
</dbReference>
<dbReference type="InterPro" id="IPR015985">
    <property type="entry name" value="TehB-like_dom"/>
</dbReference>
<protein>
    <submittedName>
        <fullName evidence="3">Tellurite resistance protein TehB homolog</fullName>
        <ecNumber evidence="3">2.1.1.-</ecNumber>
    </submittedName>
</protein>
<dbReference type="Gene3D" id="3.40.50.150">
    <property type="entry name" value="Vaccinia Virus protein VP39"/>
    <property type="match status" value="1"/>
</dbReference>
<accession>A0A377R112</accession>
<dbReference type="InterPro" id="IPR029063">
    <property type="entry name" value="SAM-dependent_MTases_sf"/>
</dbReference>
<dbReference type="InterPro" id="IPR014431">
    <property type="entry name" value="Tellurite-R_TehB-2"/>
</dbReference>
<feature type="domain" description="Tellurite resistance methyltransferase TehB-like" evidence="1">
    <location>
        <begin position="91"/>
        <end position="282"/>
    </location>
</feature>
<dbReference type="SUPFAM" id="SSF53335">
    <property type="entry name" value="S-adenosyl-L-methionine-dependent methyltransferases"/>
    <property type="match status" value="1"/>
</dbReference>
<evidence type="ECO:0000259" key="2">
    <source>
        <dbReference type="Pfam" id="PF09313"/>
    </source>
</evidence>
<dbReference type="EMBL" id="UGJJ01000001">
    <property type="protein sequence ID" value="STR00011.1"/>
    <property type="molecule type" value="Genomic_DNA"/>
</dbReference>
<dbReference type="InterPro" id="IPR014710">
    <property type="entry name" value="RmlC-like_jellyroll"/>
</dbReference>
<sequence>MNPDLICYKQMPVWHAADIPAAFLARHNTQEGTWGKLRVLTGRLKFHLLDGQDNILSTAEITPESGVHTIEPQQWHKIEALSGDLAMQLEFHCDKADYFHKKYGMTATHSAVKAAAARVPPCKALDLGCGQGRNALYLALKGFEVTAADQNPAPLYALSDLAAQENLPVQPVSYDINTAALEGQYGFIAATVVFMFLRPERIPAIIADMQAHTLPGGFNLIVSAMDTPDFPCPMPFPFKFKENELRGHYAGWEMAEYNEELGAMHATDSAGNPIRFKFVTMLAKKPG</sequence>
<dbReference type="Gene3D" id="2.60.120.10">
    <property type="entry name" value="Jelly Rolls"/>
    <property type="match status" value="1"/>
</dbReference>
<name>A0A377R112_9NEIS</name>
<proteinExistence type="predicted"/>
<dbReference type="Proteomes" id="UP000254293">
    <property type="component" value="Unassembled WGS sequence"/>
</dbReference>
<evidence type="ECO:0000259" key="1">
    <source>
        <dbReference type="Pfam" id="PF03848"/>
    </source>
</evidence>
<dbReference type="PIRSF" id="PIRSF005215">
    <property type="entry name" value="TehB"/>
    <property type="match status" value="1"/>
</dbReference>
<dbReference type="Pfam" id="PF03848">
    <property type="entry name" value="TehB"/>
    <property type="match status" value="1"/>
</dbReference>
<dbReference type="RefSeq" id="WP_115308225.1">
    <property type="nucleotide sequence ID" value="NZ_UGJJ01000001.1"/>
</dbReference>
<dbReference type="SUPFAM" id="SSF51197">
    <property type="entry name" value="Clavaminate synthase-like"/>
    <property type="match status" value="1"/>
</dbReference>
<dbReference type="InterPro" id="IPR004537">
    <property type="entry name" value="Tellurite-R_MeTrfase_TehB"/>
</dbReference>
<dbReference type="InterPro" id="IPR015392">
    <property type="entry name" value="TehB/YeaR-like_dom"/>
</dbReference>
<dbReference type="GO" id="GO:0032259">
    <property type="term" value="P:methylation"/>
    <property type="evidence" value="ECO:0007669"/>
    <property type="project" value="UniProtKB-KW"/>
</dbReference>
<evidence type="ECO:0000313" key="4">
    <source>
        <dbReference type="Proteomes" id="UP000254293"/>
    </source>
</evidence>